<dbReference type="GO" id="GO:0070124">
    <property type="term" value="P:mitochondrial translational initiation"/>
    <property type="evidence" value="ECO:0007669"/>
    <property type="project" value="TreeGrafter"/>
</dbReference>
<comment type="caution">
    <text evidence="5">The sequence shown here is derived from an EMBL/GenBank/DDBJ whole genome shotgun (WGS) entry which is preliminary data.</text>
</comment>
<keyword evidence="3" id="KW-0687">Ribonucleoprotein</keyword>
<sequence>MLDKTLDMDKSTPTSSQGRPSHFASRNAQEENKPESRKESNEPSSQRKGNDNSISDLLAAFSNYRQGQAPRGSTLGNKMDTSKLAYPGNYLDPMGNTRGGAPEQLPLPLPVRLGPNLGRTVKVNPTRNIDVGRAFRQLDIMCNRNRVRADFNRQRFHERPGLMRKRLKRERWRRHFKEGFKGMVALVRKMKKQGW</sequence>
<keyword evidence="2 5" id="KW-0689">Ribosomal protein</keyword>
<evidence type="ECO:0000313" key="6">
    <source>
        <dbReference type="Proteomes" id="UP000243723"/>
    </source>
</evidence>
<keyword evidence="6" id="KW-1185">Reference proteome</keyword>
<gene>
    <name evidence="5" type="ORF">B9Z65_1050</name>
</gene>
<accession>A0A2P8AI50</accession>
<dbReference type="OrthoDB" id="2501249at2759"/>
<feature type="region of interest" description="Disordered" evidence="4">
    <location>
        <begin position="1"/>
        <end position="52"/>
    </location>
</feature>
<dbReference type="GO" id="GO:0003735">
    <property type="term" value="F:structural constituent of ribosome"/>
    <property type="evidence" value="ECO:0007669"/>
    <property type="project" value="InterPro"/>
</dbReference>
<feature type="compositionally biased region" description="Polar residues" evidence="4">
    <location>
        <begin position="11"/>
        <end position="27"/>
    </location>
</feature>
<dbReference type="InterPro" id="IPR052837">
    <property type="entry name" value="Mitoribosomal_bS21"/>
</dbReference>
<evidence type="ECO:0000256" key="4">
    <source>
        <dbReference type="SAM" id="MobiDB-lite"/>
    </source>
</evidence>
<dbReference type="Pfam" id="PF01165">
    <property type="entry name" value="Ribosomal_S21"/>
    <property type="match status" value="1"/>
</dbReference>
<protein>
    <submittedName>
        <fullName evidence="5">37S ribosomal protein mrp21, mitochondrial</fullName>
    </submittedName>
</protein>
<dbReference type="PANTHER" id="PTHR41237:SF1">
    <property type="entry name" value="SMALL RIBOSOMAL SUBUNIT PROTEIN BS21M"/>
    <property type="match status" value="1"/>
</dbReference>
<reference evidence="5 6" key="1">
    <citation type="submission" date="2017-05" db="EMBL/GenBank/DDBJ databases">
        <title>Draft genome sequence of Elsinoe australis.</title>
        <authorList>
            <person name="Cheng Q."/>
        </authorList>
    </citation>
    <scope>NUCLEOTIDE SEQUENCE [LARGE SCALE GENOMIC DNA]</scope>
    <source>
        <strain evidence="5 6">NL1</strain>
    </source>
</reference>
<feature type="compositionally biased region" description="Basic and acidic residues" evidence="4">
    <location>
        <begin position="28"/>
        <end position="41"/>
    </location>
</feature>
<dbReference type="AlphaFoldDB" id="A0A2P8AI50"/>
<proteinExistence type="inferred from homology"/>
<evidence type="ECO:0000256" key="2">
    <source>
        <dbReference type="ARBA" id="ARBA00022980"/>
    </source>
</evidence>
<dbReference type="GO" id="GO:0005763">
    <property type="term" value="C:mitochondrial small ribosomal subunit"/>
    <property type="evidence" value="ECO:0007669"/>
    <property type="project" value="TreeGrafter"/>
</dbReference>
<dbReference type="STRING" id="40998.A0A2P8AI50"/>
<feature type="compositionally biased region" description="Basic and acidic residues" evidence="4">
    <location>
        <begin position="1"/>
        <end position="10"/>
    </location>
</feature>
<evidence type="ECO:0000313" key="5">
    <source>
        <dbReference type="EMBL" id="PSK60152.1"/>
    </source>
</evidence>
<dbReference type="Proteomes" id="UP000243723">
    <property type="component" value="Unassembled WGS sequence"/>
</dbReference>
<evidence type="ECO:0000256" key="1">
    <source>
        <dbReference type="ARBA" id="ARBA00006640"/>
    </source>
</evidence>
<name>A0A2P8AI50_9PEZI</name>
<evidence type="ECO:0000256" key="3">
    <source>
        <dbReference type="ARBA" id="ARBA00023274"/>
    </source>
</evidence>
<feature type="compositionally biased region" description="Polar residues" evidence="4">
    <location>
        <begin position="42"/>
        <end position="52"/>
    </location>
</feature>
<dbReference type="EMBL" id="NHZQ01000003">
    <property type="protein sequence ID" value="PSK60152.1"/>
    <property type="molecule type" value="Genomic_DNA"/>
</dbReference>
<dbReference type="InterPro" id="IPR001911">
    <property type="entry name" value="Ribosomal_bS21"/>
</dbReference>
<organism evidence="5 6">
    <name type="scientific">Elsinoe australis</name>
    <dbReference type="NCBI Taxonomy" id="40998"/>
    <lineage>
        <taxon>Eukaryota</taxon>
        <taxon>Fungi</taxon>
        <taxon>Dikarya</taxon>
        <taxon>Ascomycota</taxon>
        <taxon>Pezizomycotina</taxon>
        <taxon>Dothideomycetes</taxon>
        <taxon>Dothideomycetidae</taxon>
        <taxon>Myriangiales</taxon>
        <taxon>Elsinoaceae</taxon>
        <taxon>Elsinoe</taxon>
    </lineage>
</organism>
<dbReference type="PANTHER" id="PTHR41237">
    <property type="entry name" value="37S RIBOSOMAL PROTEIN MRP21, MITOCHONDRIAL"/>
    <property type="match status" value="1"/>
</dbReference>
<comment type="similarity">
    <text evidence="1">Belongs to the bacterial ribosomal protein bS21 family.</text>
</comment>